<evidence type="ECO:0000256" key="8">
    <source>
        <dbReference type="ARBA" id="ARBA00022737"/>
    </source>
</evidence>
<dbReference type="EC" id="2.3.1.157" evidence="18"/>
<evidence type="ECO:0000256" key="3">
    <source>
        <dbReference type="ARBA" id="ARBA00007947"/>
    </source>
</evidence>
<evidence type="ECO:0000259" key="20">
    <source>
        <dbReference type="Pfam" id="PF25087"/>
    </source>
</evidence>
<feature type="region of interest" description="Linker" evidence="18">
    <location>
        <begin position="230"/>
        <end position="250"/>
    </location>
</feature>
<feature type="binding site" evidence="18">
    <location>
        <position position="377"/>
    </location>
    <ligand>
        <name>UDP-N-acetyl-alpha-D-glucosamine</name>
        <dbReference type="ChEBI" id="CHEBI:57705"/>
    </ligand>
</feature>
<dbReference type="Pfam" id="PF12804">
    <property type="entry name" value="NTP_transf_3"/>
    <property type="match status" value="1"/>
</dbReference>
<dbReference type="PANTHER" id="PTHR43584">
    <property type="entry name" value="NUCLEOTIDYL TRANSFERASE"/>
    <property type="match status" value="1"/>
</dbReference>
<comment type="pathway">
    <text evidence="18">Bacterial outer membrane biogenesis; LPS lipid A biosynthesis.</text>
</comment>
<evidence type="ECO:0000256" key="5">
    <source>
        <dbReference type="ARBA" id="ARBA00022679"/>
    </source>
</evidence>
<dbReference type="PANTHER" id="PTHR43584:SF3">
    <property type="entry name" value="BIFUNCTIONAL PROTEIN GLMU"/>
    <property type="match status" value="1"/>
</dbReference>
<evidence type="ECO:0000256" key="7">
    <source>
        <dbReference type="ARBA" id="ARBA00022723"/>
    </source>
</evidence>
<dbReference type="GO" id="GO:0009245">
    <property type="term" value="P:lipid A biosynthetic process"/>
    <property type="evidence" value="ECO:0007669"/>
    <property type="project" value="UniProtKB-UniRule"/>
</dbReference>
<keyword evidence="8 18" id="KW-0677">Repeat</keyword>
<comment type="pathway">
    <text evidence="18">Nucleotide-sugar biosynthesis; UDP-N-acetyl-alpha-D-glucosamine biosynthesis; UDP-N-acetyl-alpha-D-glucosamine from N-acetyl-alpha-D-glucosamine 1-phosphate: step 1/1.</text>
</comment>
<comment type="similarity">
    <text evidence="2 18">In the C-terminal section; belongs to the transferase hexapeptide repeat family.</text>
</comment>
<dbReference type="InterPro" id="IPR056729">
    <property type="entry name" value="GMPPB_C"/>
</dbReference>
<feature type="binding site" evidence="18">
    <location>
        <position position="227"/>
    </location>
    <ligand>
        <name>Mg(2+)</name>
        <dbReference type="ChEBI" id="CHEBI:18420"/>
    </ligand>
</feature>
<sequence length="460" mass="50621">MLNRSISVVILAAGKGTRMHSSLPKVLHLLAGKPMVQYVIDTAKEMNARIIHFVYGYRGELLKKNLKDEPLNWIFQSEQLGTGHAMQQSASYFDDDEDILLLYGDVPLISSDTLRRLRLAKADRGIALLTMHLDIPCGYGRIIRQHGDIVAIVEQKDATQAQLMLNEINTGILLASGADLKGWLRTITSNEAKAEYYVTDIIALAHNQKCPIIAIHPLNNIEARGVNNLLELAQLERFYQIEQAKQLLLAGATLQDLTRVDIRGKLKHGCDMIIDANVIIEGHVVIGDRVTICSGCIIKNSVISDDSIIYPYSIIENSHLGPRCRVGPFAHLRPSSVLEENTHVGNFVEIKNSRLGAESKAGHLSYIGDAEIGRKVNIGAGTVTCNYDGAKKYKTIIGDDVFIGSGTHLIAPVKVSSGVTIAAGTTIMRDVSSGGLVYDQKKQMINHHWCRSKKENKDTE</sequence>
<evidence type="ECO:0000313" key="21">
    <source>
        <dbReference type="EMBL" id="VFP84150.1"/>
    </source>
</evidence>
<dbReference type="GO" id="GO:0008360">
    <property type="term" value="P:regulation of cell shape"/>
    <property type="evidence" value="ECO:0007669"/>
    <property type="project" value="UniProtKB-KW"/>
</dbReference>
<dbReference type="SUPFAM" id="SSF53448">
    <property type="entry name" value="Nucleotide-diphospho-sugar transferases"/>
    <property type="match status" value="1"/>
</dbReference>
<comment type="catalytic activity">
    <reaction evidence="16 18">
        <text>N-acetyl-alpha-D-glucosamine 1-phosphate + UTP + H(+) = UDP-N-acetyl-alpha-D-glucosamine + diphosphate</text>
        <dbReference type="Rhea" id="RHEA:13509"/>
        <dbReference type="ChEBI" id="CHEBI:15378"/>
        <dbReference type="ChEBI" id="CHEBI:33019"/>
        <dbReference type="ChEBI" id="CHEBI:46398"/>
        <dbReference type="ChEBI" id="CHEBI:57705"/>
        <dbReference type="ChEBI" id="CHEBI:57776"/>
        <dbReference type="EC" id="2.7.7.23"/>
    </reaction>
</comment>
<comment type="similarity">
    <text evidence="3 18">In the N-terminal section; belongs to the N-acetylglucosamine-1-phosphate uridyltransferase family.</text>
</comment>
<evidence type="ECO:0000313" key="22">
    <source>
        <dbReference type="Proteomes" id="UP000294418"/>
    </source>
</evidence>
<dbReference type="InterPro" id="IPR025877">
    <property type="entry name" value="MobA-like_NTP_Trfase"/>
</dbReference>
<evidence type="ECO:0000256" key="6">
    <source>
        <dbReference type="ARBA" id="ARBA00022695"/>
    </source>
</evidence>
<evidence type="ECO:0000256" key="15">
    <source>
        <dbReference type="ARBA" id="ARBA00048247"/>
    </source>
</evidence>
<keyword evidence="4 18" id="KW-0963">Cytoplasm</keyword>
<comment type="subcellular location">
    <subcellularLocation>
        <location evidence="1 18">Cytoplasm</location>
    </subcellularLocation>
</comment>
<feature type="domain" description="MobA-like NTP transferase" evidence="19">
    <location>
        <begin position="8"/>
        <end position="122"/>
    </location>
</feature>
<keyword evidence="14 18" id="KW-0961">Cell wall biogenesis/degradation</keyword>
<reference evidence="21 22" key="1">
    <citation type="submission" date="2019-02" db="EMBL/GenBank/DDBJ databases">
        <authorList>
            <person name="Manzano-Marin A."/>
            <person name="Manzano-Marin A."/>
        </authorList>
    </citation>
    <scope>NUCLEOTIDE SEQUENCE [LARGE SCALE GENOMIC DNA]</scope>
    <source>
        <strain evidence="21 22">ErCilaricifoliae</strain>
    </source>
</reference>
<dbReference type="InterPro" id="IPR001451">
    <property type="entry name" value="Hexapep"/>
</dbReference>
<feature type="binding site" evidence="18">
    <location>
        <position position="25"/>
    </location>
    <ligand>
        <name>UDP-N-acetyl-alpha-D-glucosamine</name>
        <dbReference type="ChEBI" id="CHEBI:57705"/>
    </ligand>
</feature>
<protein>
    <recommendedName>
        <fullName evidence="18">Bifunctional protein GlmU</fullName>
    </recommendedName>
    <domain>
        <recommendedName>
            <fullName evidence="18">UDP-N-acetylglucosamine pyrophosphorylase</fullName>
            <ecNumber evidence="18">2.7.7.23</ecNumber>
        </recommendedName>
        <alternativeName>
            <fullName evidence="18">N-acetylglucosamine-1-phosphate uridyltransferase</fullName>
        </alternativeName>
    </domain>
    <domain>
        <recommendedName>
            <fullName evidence="18">Glucosamine-1-phosphate N-acetyltransferase</fullName>
            <ecNumber evidence="18">2.3.1.157</ecNumber>
        </recommendedName>
    </domain>
</protein>
<comment type="caution">
    <text evidence="18">Lacks conserved residue(s) required for the propagation of feature annotation.</text>
</comment>
<feature type="active site" description="Proton acceptor" evidence="18">
    <location>
        <position position="363"/>
    </location>
</feature>
<proteinExistence type="inferred from homology"/>
<evidence type="ECO:0000256" key="11">
    <source>
        <dbReference type="ARBA" id="ARBA00022984"/>
    </source>
</evidence>
<comment type="cofactor">
    <cofactor evidence="18">
        <name>Mg(2+)</name>
        <dbReference type="ChEBI" id="CHEBI:18420"/>
    </cofactor>
    <text evidence="18">Binds 1 Mg(2+) ion per subunit.</text>
</comment>
<feature type="binding site" evidence="18">
    <location>
        <position position="105"/>
    </location>
    <ligand>
        <name>Mg(2+)</name>
        <dbReference type="ChEBI" id="CHEBI:18420"/>
    </ligand>
</feature>
<evidence type="ECO:0000256" key="10">
    <source>
        <dbReference type="ARBA" id="ARBA00022960"/>
    </source>
</evidence>
<evidence type="ECO:0000256" key="14">
    <source>
        <dbReference type="ARBA" id="ARBA00023316"/>
    </source>
</evidence>
<dbReference type="InterPro" id="IPR005882">
    <property type="entry name" value="Bifunctional_GlmU"/>
</dbReference>
<keyword evidence="13 18" id="KW-0012">Acyltransferase</keyword>
<dbReference type="HAMAP" id="MF_01631">
    <property type="entry name" value="GlmU"/>
    <property type="match status" value="1"/>
</dbReference>
<comment type="function">
    <text evidence="17 18">Catalyzes the last two sequential reactions in the de novo biosynthetic pathway for UDP-N-acetylglucosamine (UDP-GlcNAc). The C-terminal domain catalyzes the transfer of acetyl group from acetyl coenzyme A to glucosamine-1-phosphate (GlcN-1-P) to produce N-acetylglucosamine-1-phosphate (GlcNAc-1-P), which is converted into UDP-GlcNAc by the transfer of uridine 5-monophosphate (from uridine 5-triphosphate), a reaction catalyzed by the N-terminal domain.</text>
</comment>
<feature type="binding site" evidence="18">
    <location>
        <begin position="81"/>
        <end position="82"/>
    </location>
    <ligand>
        <name>UDP-N-acetyl-alpha-D-glucosamine</name>
        <dbReference type="ChEBI" id="CHEBI:57705"/>
    </ligand>
</feature>
<feature type="region of interest" description="Pyrophosphorylase" evidence="18">
    <location>
        <begin position="1"/>
        <end position="229"/>
    </location>
</feature>
<keyword evidence="6 18" id="KW-0548">Nucleotidyltransferase</keyword>
<keyword evidence="12 18" id="KW-0511">Multifunctional enzyme</keyword>
<evidence type="ECO:0000256" key="17">
    <source>
        <dbReference type="ARBA" id="ARBA00049628"/>
    </source>
</evidence>
<feature type="region of interest" description="N-acetyltransferase" evidence="18">
    <location>
        <begin position="251"/>
        <end position="460"/>
    </location>
</feature>
<evidence type="ECO:0000256" key="2">
    <source>
        <dbReference type="ARBA" id="ARBA00007707"/>
    </source>
</evidence>
<dbReference type="CDD" id="cd03353">
    <property type="entry name" value="LbH_GlmU_C"/>
    <property type="match status" value="1"/>
</dbReference>
<dbReference type="UniPathway" id="UPA00973"/>
<dbReference type="Pfam" id="PF00132">
    <property type="entry name" value="Hexapep"/>
    <property type="match status" value="1"/>
</dbReference>
<dbReference type="InterPro" id="IPR011004">
    <property type="entry name" value="Trimer_LpxA-like_sf"/>
</dbReference>
<dbReference type="GO" id="GO:0071555">
    <property type="term" value="P:cell wall organization"/>
    <property type="evidence" value="ECO:0007669"/>
    <property type="project" value="UniProtKB-KW"/>
</dbReference>
<name>A0A451DCM8_9GAMM</name>
<dbReference type="AlphaFoldDB" id="A0A451DCM8"/>
<dbReference type="InterPro" id="IPR050065">
    <property type="entry name" value="GlmU-like"/>
</dbReference>
<evidence type="ECO:0000256" key="9">
    <source>
        <dbReference type="ARBA" id="ARBA00022842"/>
    </source>
</evidence>
<dbReference type="GO" id="GO:0000902">
    <property type="term" value="P:cell morphogenesis"/>
    <property type="evidence" value="ECO:0007669"/>
    <property type="project" value="UniProtKB-UniRule"/>
</dbReference>
<feature type="binding site" evidence="18">
    <location>
        <begin position="386"/>
        <end position="387"/>
    </location>
    <ligand>
        <name>acetyl-CoA</name>
        <dbReference type="ChEBI" id="CHEBI:57288"/>
    </ligand>
</feature>
<feature type="binding site" evidence="18">
    <location>
        <begin position="103"/>
        <end position="105"/>
    </location>
    <ligand>
        <name>UDP-N-acetyl-alpha-D-glucosamine</name>
        <dbReference type="ChEBI" id="CHEBI:57705"/>
    </ligand>
</feature>
<evidence type="ECO:0000256" key="16">
    <source>
        <dbReference type="ARBA" id="ARBA00048493"/>
    </source>
</evidence>
<dbReference type="InterPro" id="IPR029044">
    <property type="entry name" value="Nucleotide-diphossugar_trans"/>
</dbReference>
<feature type="binding site" evidence="18">
    <location>
        <position position="423"/>
    </location>
    <ligand>
        <name>acetyl-CoA</name>
        <dbReference type="ChEBI" id="CHEBI:57288"/>
    </ligand>
</feature>
<feature type="binding site" evidence="18">
    <location>
        <position position="76"/>
    </location>
    <ligand>
        <name>UDP-N-acetyl-alpha-D-glucosamine</name>
        <dbReference type="ChEBI" id="CHEBI:57705"/>
    </ligand>
</feature>
<dbReference type="GO" id="GO:0016020">
    <property type="term" value="C:membrane"/>
    <property type="evidence" value="ECO:0007669"/>
    <property type="project" value="GOC"/>
</dbReference>
<dbReference type="NCBIfam" id="TIGR01173">
    <property type="entry name" value="glmU"/>
    <property type="match status" value="1"/>
</dbReference>
<dbReference type="GO" id="GO:0006048">
    <property type="term" value="P:UDP-N-acetylglucosamine biosynthetic process"/>
    <property type="evidence" value="ECO:0007669"/>
    <property type="project" value="UniProtKB-UniPathway"/>
</dbReference>
<keyword evidence="7 18" id="KW-0479">Metal-binding</keyword>
<dbReference type="RefSeq" id="WP_157990057.1">
    <property type="nucleotide sequence ID" value="NZ_LR217720.1"/>
</dbReference>
<accession>A0A451DCM8</accession>
<keyword evidence="11 18" id="KW-0573">Peptidoglycan synthesis</keyword>
<dbReference type="EMBL" id="LR217720">
    <property type="protein sequence ID" value="VFP84150.1"/>
    <property type="molecule type" value="Genomic_DNA"/>
</dbReference>
<feature type="binding site" evidence="18">
    <location>
        <position position="380"/>
    </location>
    <ligand>
        <name>acetyl-CoA</name>
        <dbReference type="ChEBI" id="CHEBI:57288"/>
    </ligand>
</feature>
<keyword evidence="9 18" id="KW-0460">Magnesium</keyword>
<comment type="pathway">
    <text evidence="18">Nucleotide-sugar biosynthesis; UDP-N-acetyl-alpha-D-glucosamine biosynthesis; N-acetyl-alpha-D-glucosamine 1-phosphate from alpha-D-glucosamine 6-phosphate (route II): step 2/2.</text>
</comment>
<evidence type="ECO:0000256" key="4">
    <source>
        <dbReference type="ARBA" id="ARBA00022490"/>
    </source>
</evidence>
<dbReference type="Gene3D" id="2.160.10.10">
    <property type="entry name" value="Hexapeptide repeat proteins"/>
    <property type="match status" value="1"/>
</dbReference>
<dbReference type="GO" id="GO:0003977">
    <property type="term" value="F:UDP-N-acetylglucosamine diphosphorylase activity"/>
    <property type="evidence" value="ECO:0007669"/>
    <property type="project" value="UniProtKB-UniRule"/>
</dbReference>
<organism evidence="21 22">
    <name type="scientific">Candidatus Erwinia haradaeae</name>
    <dbReference type="NCBI Taxonomy" id="1922217"/>
    <lineage>
        <taxon>Bacteria</taxon>
        <taxon>Pseudomonadati</taxon>
        <taxon>Pseudomonadota</taxon>
        <taxon>Gammaproteobacteria</taxon>
        <taxon>Enterobacterales</taxon>
        <taxon>Erwiniaceae</taxon>
        <taxon>Erwinia</taxon>
    </lineage>
</organism>
<dbReference type="OrthoDB" id="9775031at2"/>
<feature type="binding site" evidence="18">
    <location>
        <position position="169"/>
    </location>
    <ligand>
        <name>UDP-N-acetyl-alpha-D-glucosamine</name>
        <dbReference type="ChEBI" id="CHEBI:57705"/>
    </ligand>
</feature>
<feature type="binding site" evidence="18">
    <location>
        <position position="366"/>
    </location>
    <ligand>
        <name>UDP-N-acetyl-alpha-D-glucosamine</name>
        <dbReference type="ChEBI" id="CHEBI:57705"/>
    </ligand>
</feature>
<dbReference type="UniPathway" id="UPA00113">
    <property type="reaction ID" value="UER00532"/>
</dbReference>
<gene>
    <name evidence="18 21" type="primary">glmU</name>
    <name evidence="21" type="ORF">ERCILAFE3058_245</name>
</gene>
<dbReference type="Gene3D" id="3.90.550.10">
    <property type="entry name" value="Spore Coat Polysaccharide Biosynthesis Protein SpsA, Chain A"/>
    <property type="match status" value="1"/>
</dbReference>
<dbReference type="GO" id="GO:0005737">
    <property type="term" value="C:cytoplasm"/>
    <property type="evidence" value="ECO:0007669"/>
    <property type="project" value="UniProtKB-SubCell"/>
</dbReference>
<dbReference type="GO" id="GO:0000287">
    <property type="term" value="F:magnesium ion binding"/>
    <property type="evidence" value="ECO:0007669"/>
    <property type="project" value="UniProtKB-UniRule"/>
</dbReference>
<evidence type="ECO:0000256" key="13">
    <source>
        <dbReference type="ARBA" id="ARBA00023315"/>
    </source>
</evidence>
<feature type="domain" description="Mannose-1-phosphate guanyltransferase C-terminal" evidence="20">
    <location>
        <begin position="273"/>
        <end position="341"/>
    </location>
</feature>
<dbReference type="EC" id="2.7.7.23" evidence="18"/>
<dbReference type="Pfam" id="PF25087">
    <property type="entry name" value="GMPPB_C"/>
    <property type="match status" value="1"/>
</dbReference>
<feature type="binding site" evidence="18">
    <location>
        <position position="154"/>
    </location>
    <ligand>
        <name>UDP-N-acetyl-alpha-D-glucosamine</name>
        <dbReference type="ChEBI" id="CHEBI:57705"/>
    </ligand>
</feature>
<feature type="binding site" evidence="18">
    <location>
        <position position="333"/>
    </location>
    <ligand>
        <name>UDP-N-acetyl-alpha-D-glucosamine</name>
        <dbReference type="ChEBI" id="CHEBI:57705"/>
    </ligand>
</feature>
<feature type="binding site" evidence="18">
    <location>
        <begin position="11"/>
        <end position="14"/>
    </location>
    <ligand>
        <name>UDP-N-acetyl-alpha-D-glucosamine</name>
        <dbReference type="ChEBI" id="CHEBI:57705"/>
    </ligand>
</feature>
<dbReference type="GO" id="GO:0009252">
    <property type="term" value="P:peptidoglycan biosynthetic process"/>
    <property type="evidence" value="ECO:0007669"/>
    <property type="project" value="UniProtKB-UniRule"/>
</dbReference>
<dbReference type="CDD" id="cd02540">
    <property type="entry name" value="GT2_GlmU_N_bac"/>
    <property type="match status" value="1"/>
</dbReference>
<comment type="subunit">
    <text evidence="18">Homotrimer.</text>
</comment>
<evidence type="ECO:0000256" key="1">
    <source>
        <dbReference type="ARBA" id="ARBA00004496"/>
    </source>
</evidence>
<evidence type="ECO:0000259" key="19">
    <source>
        <dbReference type="Pfam" id="PF12804"/>
    </source>
</evidence>
<keyword evidence="5 18" id="KW-0808">Transferase</keyword>
<dbReference type="InterPro" id="IPR038009">
    <property type="entry name" value="GlmU_C_LbH"/>
</dbReference>
<dbReference type="GO" id="GO:0019134">
    <property type="term" value="F:glucosamine-1-phosphate N-acetyltransferase activity"/>
    <property type="evidence" value="ECO:0007669"/>
    <property type="project" value="UniProtKB-UniRule"/>
</dbReference>
<evidence type="ECO:0000256" key="18">
    <source>
        <dbReference type="HAMAP-Rule" id="MF_01631"/>
    </source>
</evidence>
<feature type="binding site" evidence="18">
    <location>
        <position position="140"/>
    </location>
    <ligand>
        <name>UDP-N-acetyl-alpha-D-glucosamine</name>
        <dbReference type="ChEBI" id="CHEBI:57705"/>
    </ligand>
</feature>
<evidence type="ECO:0000256" key="12">
    <source>
        <dbReference type="ARBA" id="ARBA00023268"/>
    </source>
</evidence>
<keyword evidence="10 18" id="KW-0133">Cell shape</keyword>
<feature type="binding site" evidence="18">
    <location>
        <position position="405"/>
    </location>
    <ligand>
        <name>acetyl-CoA</name>
        <dbReference type="ChEBI" id="CHEBI:57288"/>
    </ligand>
</feature>
<dbReference type="Proteomes" id="UP000294418">
    <property type="component" value="Chromosome"/>
</dbReference>
<feature type="binding site" evidence="18">
    <location>
        <position position="351"/>
    </location>
    <ligand>
        <name>UDP-N-acetyl-alpha-D-glucosamine</name>
        <dbReference type="ChEBI" id="CHEBI:57705"/>
    </ligand>
</feature>
<dbReference type="SUPFAM" id="SSF51161">
    <property type="entry name" value="Trimeric LpxA-like enzymes"/>
    <property type="match status" value="1"/>
</dbReference>
<comment type="catalytic activity">
    <reaction evidence="15 18">
        <text>alpha-D-glucosamine 1-phosphate + acetyl-CoA = N-acetyl-alpha-D-glucosamine 1-phosphate + CoA + H(+)</text>
        <dbReference type="Rhea" id="RHEA:13725"/>
        <dbReference type="ChEBI" id="CHEBI:15378"/>
        <dbReference type="ChEBI" id="CHEBI:57287"/>
        <dbReference type="ChEBI" id="CHEBI:57288"/>
        <dbReference type="ChEBI" id="CHEBI:57776"/>
        <dbReference type="ChEBI" id="CHEBI:58516"/>
        <dbReference type="EC" id="2.3.1.157"/>
    </reaction>
</comment>
<feature type="binding site" evidence="18">
    <location>
        <position position="227"/>
    </location>
    <ligand>
        <name>UDP-N-acetyl-alpha-D-glucosamine</name>
        <dbReference type="ChEBI" id="CHEBI:57705"/>
    </ligand>
</feature>